<dbReference type="EMBL" id="RBNI01009991">
    <property type="protein sequence ID" value="RUP43931.1"/>
    <property type="molecule type" value="Genomic_DNA"/>
</dbReference>
<reference evidence="2 3" key="1">
    <citation type="journal article" date="2018" name="New Phytol.">
        <title>Phylogenomics of Endogonaceae and evolution of mycorrhizas within Mucoromycota.</title>
        <authorList>
            <person name="Chang Y."/>
            <person name="Desiro A."/>
            <person name="Na H."/>
            <person name="Sandor L."/>
            <person name="Lipzen A."/>
            <person name="Clum A."/>
            <person name="Barry K."/>
            <person name="Grigoriev I.V."/>
            <person name="Martin F.M."/>
            <person name="Stajich J.E."/>
            <person name="Smith M.E."/>
            <person name="Bonito G."/>
            <person name="Spatafora J.W."/>
        </authorList>
    </citation>
    <scope>NUCLEOTIDE SEQUENCE [LARGE SCALE GENOMIC DNA]</scope>
    <source>
        <strain evidence="2 3">GMNB39</strain>
    </source>
</reference>
<dbReference type="AlphaFoldDB" id="A0A433CZE6"/>
<organism evidence="2 3">
    <name type="scientific">Jimgerdemannia flammicorona</name>
    <dbReference type="NCBI Taxonomy" id="994334"/>
    <lineage>
        <taxon>Eukaryota</taxon>
        <taxon>Fungi</taxon>
        <taxon>Fungi incertae sedis</taxon>
        <taxon>Mucoromycota</taxon>
        <taxon>Mucoromycotina</taxon>
        <taxon>Endogonomycetes</taxon>
        <taxon>Endogonales</taxon>
        <taxon>Endogonaceae</taxon>
        <taxon>Jimgerdemannia</taxon>
    </lineage>
</organism>
<evidence type="ECO:0000313" key="2">
    <source>
        <dbReference type="EMBL" id="RUP43931.1"/>
    </source>
</evidence>
<accession>A0A433CZE6</accession>
<gene>
    <name evidence="2" type="ORF">BC936DRAFT_150182</name>
</gene>
<feature type="transmembrane region" description="Helical" evidence="1">
    <location>
        <begin position="65"/>
        <end position="87"/>
    </location>
</feature>
<evidence type="ECO:0000256" key="1">
    <source>
        <dbReference type="SAM" id="Phobius"/>
    </source>
</evidence>
<feature type="transmembrane region" description="Helical" evidence="1">
    <location>
        <begin position="144"/>
        <end position="161"/>
    </location>
</feature>
<name>A0A433CZE6_9FUNG</name>
<keyword evidence="1" id="KW-0812">Transmembrane</keyword>
<keyword evidence="1" id="KW-1133">Transmembrane helix</keyword>
<keyword evidence="3" id="KW-1185">Reference proteome</keyword>
<comment type="caution">
    <text evidence="2">The sequence shown here is derived from an EMBL/GenBank/DDBJ whole genome shotgun (WGS) entry which is preliminary data.</text>
</comment>
<keyword evidence="1" id="KW-0472">Membrane</keyword>
<sequence length="175" mass="19803">MREWREEIPRWWWREPIVMRKHEVVRWRSTLYVRWSSRRMMIHPRCLCVAPHMTISMMPLAIPSIVIRVLIVVFSPVLPSLPTVAVIPSLTMLPILSTAVSPPVVPPVPIPLRPIPTIPAIPTIPTIPAIPTIPTIMPVPRVPAVPIPFFAVIMVSVTVLVRRNVRSPIIRSSVV</sequence>
<proteinExistence type="predicted"/>
<evidence type="ECO:0000313" key="3">
    <source>
        <dbReference type="Proteomes" id="UP000268093"/>
    </source>
</evidence>
<protein>
    <submittedName>
        <fullName evidence="2">Uncharacterized protein</fullName>
    </submittedName>
</protein>
<dbReference type="Proteomes" id="UP000268093">
    <property type="component" value="Unassembled WGS sequence"/>
</dbReference>